<dbReference type="InterPro" id="IPR006058">
    <property type="entry name" value="2Fe2S_fd_BS"/>
</dbReference>
<dbReference type="RefSeq" id="WP_154571543.1">
    <property type="nucleotide sequence ID" value="NZ_VUNB01000001.1"/>
</dbReference>
<reference evidence="2" key="1">
    <citation type="submission" date="2019-09" db="EMBL/GenBank/DDBJ databases">
        <title>In-depth cultivation of the pig gut microbiome towards novel bacterial diversity and tailored functional studies.</title>
        <authorList>
            <person name="Wylensek D."/>
            <person name="Hitch T.C.A."/>
            <person name="Clavel T."/>
        </authorList>
    </citation>
    <scope>NUCLEOTIDE SEQUENCE</scope>
    <source>
        <strain evidence="2">RF-744-FAT-WT-3</strain>
    </source>
</reference>
<organism evidence="2">
    <name type="scientific">Baileyella intestinalis</name>
    <dbReference type="NCBI Taxonomy" id="2606709"/>
    <lineage>
        <taxon>Bacteria</taxon>
        <taxon>Bacillati</taxon>
        <taxon>Bacillota</taxon>
        <taxon>Clostridia</taxon>
        <taxon>Peptostreptococcales</taxon>
        <taxon>Anaerovoracaceae</taxon>
        <taxon>Baileyella</taxon>
    </lineage>
</organism>
<dbReference type="EMBL" id="VUNB01000001">
    <property type="protein sequence ID" value="MST68062.1"/>
    <property type="molecule type" value="Genomic_DNA"/>
</dbReference>
<dbReference type="PANTHER" id="PTHR47354:SF5">
    <property type="entry name" value="PROTEIN RFBI"/>
    <property type="match status" value="1"/>
</dbReference>
<accession>A0A6A8M3X7</accession>
<dbReference type="Pfam" id="PF00175">
    <property type="entry name" value="NAD_binding_1"/>
    <property type="match status" value="1"/>
</dbReference>
<dbReference type="Gene3D" id="2.40.30.10">
    <property type="entry name" value="Translation factors"/>
    <property type="match status" value="1"/>
</dbReference>
<proteinExistence type="predicted"/>
<protein>
    <submittedName>
        <fullName evidence="2">Iron-sulfur cluster-binding domain-containing protein</fullName>
    </submittedName>
</protein>
<dbReference type="Gene3D" id="3.10.20.30">
    <property type="match status" value="1"/>
</dbReference>
<dbReference type="InterPro" id="IPR001433">
    <property type="entry name" value="OxRdtase_FAD/NAD-bd"/>
</dbReference>
<gene>
    <name evidence="2" type="ORF">FYJ66_00335</name>
</gene>
<dbReference type="SUPFAM" id="SSF52343">
    <property type="entry name" value="Ferredoxin reductase-like, C-terminal NADP-linked domain"/>
    <property type="match status" value="1"/>
</dbReference>
<dbReference type="AlphaFoldDB" id="A0A6A8M3X7"/>
<dbReference type="GO" id="GO:0051537">
    <property type="term" value="F:2 iron, 2 sulfur cluster binding"/>
    <property type="evidence" value="ECO:0007669"/>
    <property type="project" value="InterPro"/>
</dbReference>
<dbReference type="InterPro" id="IPR001041">
    <property type="entry name" value="2Fe-2S_ferredoxin-type"/>
</dbReference>
<dbReference type="InterPro" id="IPR012675">
    <property type="entry name" value="Beta-grasp_dom_sf"/>
</dbReference>
<dbReference type="InterPro" id="IPR017938">
    <property type="entry name" value="Riboflavin_synthase-like_b-brl"/>
</dbReference>
<evidence type="ECO:0000313" key="2">
    <source>
        <dbReference type="EMBL" id="MST68062.1"/>
    </source>
</evidence>
<dbReference type="InterPro" id="IPR039261">
    <property type="entry name" value="FNR_nucleotide-bd"/>
</dbReference>
<dbReference type="PROSITE" id="PS51384">
    <property type="entry name" value="FAD_FR"/>
    <property type="match status" value="1"/>
</dbReference>
<sequence>MSKSIKVKGFFKDVKGINRIVGLREGNRVKASAEPDPKDFVTDMAHFLHPGYRDVKVVKIRSTSPTSLTFRFRPVEGEIPLFQSGQYVSFRLKIGESILTRPYSISSAPCDARGKDGFFEVTIRRNVSYLVPDYFFNNVKEGDILSADLPFGSFYWEPLRDTKNIVALAGGAGITPFCSMAGEIARGKMKGCKLTILYGSAKESDIVLKDDLEALEKECPDIKVVNVISDDPGWKGEKGFIGADIIKKYAGDNPTFMFCGPYKMFTFVEKALKELGVPARRFRHDVVNNPSDAKMIPGYPAENQSKVFKIKVMRGLQEDVIEAKGSESVAVALERSAILIDTHCRNGECGMCRSQLLSGDIFVSPIGDGRRMMDKEMGWFHACSSWPLSDLTIRIPIM</sequence>
<dbReference type="InterPro" id="IPR050415">
    <property type="entry name" value="MRET"/>
</dbReference>
<dbReference type="PANTHER" id="PTHR47354">
    <property type="entry name" value="NADH OXIDOREDUCTASE HCR"/>
    <property type="match status" value="1"/>
</dbReference>
<dbReference type="PROSITE" id="PS00197">
    <property type="entry name" value="2FE2S_FER_1"/>
    <property type="match status" value="1"/>
</dbReference>
<name>A0A6A8M3X7_9FIRM</name>
<feature type="domain" description="FAD-binding FR-type" evidence="1">
    <location>
        <begin position="50"/>
        <end position="157"/>
    </location>
</feature>
<dbReference type="Gene3D" id="3.40.50.80">
    <property type="entry name" value="Nucleotide-binding domain of ferredoxin-NADP reductase (FNR) module"/>
    <property type="match status" value="1"/>
</dbReference>
<dbReference type="SUPFAM" id="SSF63380">
    <property type="entry name" value="Riboflavin synthase domain-like"/>
    <property type="match status" value="1"/>
</dbReference>
<dbReference type="CDD" id="cd00207">
    <property type="entry name" value="fer2"/>
    <property type="match status" value="1"/>
</dbReference>
<comment type="caution">
    <text evidence="2">The sequence shown here is derived from an EMBL/GenBank/DDBJ whole genome shotgun (WGS) entry which is preliminary data.</text>
</comment>
<dbReference type="SUPFAM" id="SSF54292">
    <property type="entry name" value="2Fe-2S ferredoxin-like"/>
    <property type="match status" value="1"/>
</dbReference>
<dbReference type="GO" id="GO:0016491">
    <property type="term" value="F:oxidoreductase activity"/>
    <property type="evidence" value="ECO:0007669"/>
    <property type="project" value="InterPro"/>
</dbReference>
<dbReference type="InterPro" id="IPR017927">
    <property type="entry name" value="FAD-bd_FR_type"/>
</dbReference>
<evidence type="ECO:0000259" key="1">
    <source>
        <dbReference type="PROSITE" id="PS51384"/>
    </source>
</evidence>
<dbReference type="Pfam" id="PF00111">
    <property type="entry name" value="Fer2"/>
    <property type="match status" value="1"/>
</dbReference>
<dbReference type="InterPro" id="IPR036010">
    <property type="entry name" value="2Fe-2S_ferredoxin-like_sf"/>
</dbReference>